<name>A0A4U8UVJ3_STECR</name>
<reference evidence="2 3" key="1">
    <citation type="journal article" date="2015" name="Genome Biol.">
        <title>Comparative genomics of Steinernema reveals deeply conserved gene regulatory networks.</title>
        <authorList>
            <person name="Dillman A.R."/>
            <person name="Macchietto M."/>
            <person name="Porter C.F."/>
            <person name="Rogers A."/>
            <person name="Williams B."/>
            <person name="Antoshechkin I."/>
            <person name="Lee M.M."/>
            <person name="Goodwin Z."/>
            <person name="Lu X."/>
            <person name="Lewis E.E."/>
            <person name="Goodrich-Blair H."/>
            <person name="Stock S.P."/>
            <person name="Adams B.J."/>
            <person name="Sternberg P.W."/>
            <person name="Mortazavi A."/>
        </authorList>
    </citation>
    <scope>NUCLEOTIDE SEQUENCE [LARGE SCALE GENOMIC DNA]</scope>
    <source>
        <strain evidence="2 3">ALL</strain>
    </source>
</reference>
<dbReference type="AlphaFoldDB" id="A0A4U8UVJ3"/>
<evidence type="ECO:0000256" key="1">
    <source>
        <dbReference type="SAM" id="MobiDB-lite"/>
    </source>
</evidence>
<keyword evidence="3" id="KW-1185">Reference proteome</keyword>
<evidence type="ECO:0000313" key="3">
    <source>
        <dbReference type="Proteomes" id="UP000298663"/>
    </source>
</evidence>
<accession>A0A4U8UVJ3</accession>
<reference evidence="2 3" key="2">
    <citation type="journal article" date="2019" name="G3 (Bethesda)">
        <title>Hybrid Assembly of the Genome of the Entomopathogenic Nematode Steinernema carpocapsae Identifies the X-Chromosome.</title>
        <authorList>
            <person name="Serra L."/>
            <person name="Macchietto M."/>
            <person name="Macias-Munoz A."/>
            <person name="McGill C.J."/>
            <person name="Rodriguez I.M."/>
            <person name="Rodriguez B."/>
            <person name="Murad R."/>
            <person name="Mortazavi A."/>
        </authorList>
    </citation>
    <scope>NUCLEOTIDE SEQUENCE [LARGE SCALE GENOMIC DNA]</scope>
    <source>
        <strain evidence="2 3">ALL</strain>
    </source>
</reference>
<dbReference type="Proteomes" id="UP000298663">
    <property type="component" value="Unassembled WGS sequence"/>
</dbReference>
<comment type="caution">
    <text evidence="2">The sequence shown here is derived from an EMBL/GenBank/DDBJ whole genome shotgun (WGS) entry which is preliminary data.</text>
</comment>
<protein>
    <submittedName>
        <fullName evidence="2">Uncharacterized protein</fullName>
    </submittedName>
</protein>
<proteinExistence type="predicted"/>
<feature type="region of interest" description="Disordered" evidence="1">
    <location>
        <begin position="21"/>
        <end position="69"/>
    </location>
</feature>
<organism evidence="2 3">
    <name type="scientific">Steinernema carpocapsae</name>
    <name type="common">Entomopathogenic nematode</name>
    <dbReference type="NCBI Taxonomy" id="34508"/>
    <lineage>
        <taxon>Eukaryota</taxon>
        <taxon>Metazoa</taxon>
        <taxon>Ecdysozoa</taxon>
        <taxon>Nematoda</taxon>
        <taxon>Chromadorea</taxon>
        <taxon>Rhabditida</taxon>
        <taxon>Tylenchina</taxon>
        <taxon>Panagrolaimomorpha</taxon>
        <taxon>Strongyloidoidea</taxon>
        <taxon>Steinernematidae</taxon>
        <taxon>Steinernema</taxon>
    </lineage>
</organism>
<feature type="compositionally biased region" description="Low complexity" evidence="1">
    <location>
        <begin position="21"/>
        <end position="30"/>
    </location>
</feature>
<evidence type="ECO:0000313" key="2">
    <source>
        <dbReference type="EMBL" id="TMS37004.1"/>
    </source>
</evidence>
<gene>
    <name evidence="2" type="ORF">L596_004036</name>
</gene>
<dbReference type="EMBL" id="AZBU02000001">
    <property type="protein sequence ID" value="TMS37004.1"/>
    <property type="molecule type" value="Genomic_DNA"/>
</dbReference>
<feature type="compositionally biased region" description="Basic and acidic residues" evidence="1">
    <location>
        <begin position="57"/>
        <end position="69"/>
    </location>
</feature>
<sequence length="69" mass="7698">MRRPFIGLEIGVVEQTRCSSLESLKVSNSSTEGKRQKLAESRTGLSVELSFSKRHKGSETIETERGRSD</sequence>